<proteinExistence type="predicted"/>
<reference evidence="4" key="1">
    <citation type="journal article" date="2019" name="Int. J. Syst. Evol. Microbiol.">
        <title>The Global Catalogue of Microorganisms (GCM) 10K type strain sequencing project: providing services to taxonomists for standard genome sequencing and annotation.</title>
        <authorList>
            <consortium name="The Broad Institute Genomics Platform"/>
            <consortium name="The Broad Institute Genome Sequencing Center for Infectious Disease"/>
            <person name="Wu L."/>
            <person name="Ma J."/>
        </authorList>
    </citation>
    <scope>NUCLEOTIDE SEQUENCE [LARGE SCALE GENOMIC DNA]</scope>
    <source>
        <strain evidence="4">CGMCC 4.7246</strain>
    </source>
</reference>
<evidence type="ECO:0000313" key="3">
    <source>
        <dbReference type="EMBL" id="MFC6090005.1"/>
    </source>
</evidence>
<dbReference type="EMBL" id="JBHSQO010000010">
    <property type="protein sequence ID" value="MFC6090005.1"/>
    <property type="molecule type" value="Genomic_DNA"/>
</dbReference>
<dbReference type="RefSeq" id="WP_380635564.1">
    <property type="nucleotide sequence ID" value="NZ_JBHSQO010000010.1"/>
</dbReference>
<dbReference type="Gene3D" id="1.10.1780.10">
    <property type="entry name" value="Clp, N-terminal domain"/>
    <property type="match status" value="1"/>
</dbReference>
<dbReference type="Proteomes" id="UP001596220">
    <property type="component" value="Unassembled WGS sequence"/>
</dbReference>
<dbReference type="InterPro" id="IPR036628">
    <property type="entry name" value="Clp_N_dom_sf"/>
</dbReference>
<feature type="domain" description="Clp R" evidence="2">
    <location>
        <begin position="39"/>
        <end position="66"/>
    </location>
</feature>
<evidence type="ECO:0000259" key="2">
    <source>
        <dbReference type="PROSITE" id="PS51903"/>
    </source>
</evidence>
<dbReference type="InterPro" id="IPR004176">
    <property type="entry name" value="Clp_R_N"/>
</dbReference>
<accession>A0ABW1P4L5</accession>
<organism evidence="3 4">
    <name type="scientific">Saccharothrix lopnurensis</name>
    <dbReference type="NCBI Taxonomy" id="1670621"/>
    <lineage>
        <taxon>Bacteria</taxon>
        <taxon>Bacillati</taxon>
        <taxon>Actinomycetota</taxon>
        <taxon>Actinomycetes</taxon>
        <taxon>Pseudonocardiales</taxon>
        <taxon>Pseudonocardiaceae</taxon>
        <taxon>Saccharothrix</taxon>
    </lineage>
</organism>
<keyword evidence="1" id="KW-0677">Repeat</keyword>
<feature type="non-terminal residue" evidence="3">
    <location>
        <position position="66"/>
    </location>
</feature>
<protein>
    <recommendedName>
        <fullName evidence="2">Clp R domain-containing protein</fullName>
    </recommendedName>
</protein>
<name>A0ABW1P4L5_9PSEU</name>
<dbReference type="PROSITE" id="PS51903">
    <property type="entry name" value="CLP_R"/>
    <property type="match status" value="1"/>
</dbReference>
<keyword evidence="4" id="KW-1185">Reference proteome</keyword>
<evidence type="ECO:0000256" key="1">
    <source>
        <dbReference type="PROSITE-ProRule" id="PRU01251"/>
    </source>
</evidence>
<sequence length="66" mass="7516">MRLCVALGATARQRAHVGPTWDPPGARRPGSPRERCDVFERFTDRARRVVVLAQEEARMLNHNYIG</sequence>
<gene>
    <name evidence="3" type="ORF">ACFP3R_12045</name>
</gene>
<evidence type="ECO:0000313" key="4">
    <source>
        <dbReference type="Proteomes" id="UP001596220"/>
    </source>
</evidence>
<comment type="caution">
    <text evidence="3">The sequence shown here is derived from an EMBL/GenBank/DDBJ whole genome shotgun (WGS) entry which is preliminary data.</text>
</comment>